<name>G4ZQ47_PHYSP</name>
<reference evidence="2 3" key="1">
    <citation type="journal article" date="2006" name="Science">
        <title>Phytophthora genome sequences uncover evolutionary origins and mechanisms of pathogenesis.</title>
        <authorList>
            <person name="Tyler B.M."/>
            <person name="Tripathy S."/>
            <person name="Zhang X."/>
            <person name="Dehal P."/>
            <person name="Jiang R.H."/>
            <person name="Aerts A."/>
            <person name="Arredondo F.D."/>
            <person name="Baxter L."/>
            <person name="Bensasson D."/>
            <person name="Beynon J.L."/>
            <person name="Chapman J."/>
            <person name="Damasceno C.M."/>
            <person name="Dorrance A.E."/>
            <person name="Dou D."/>
            <person name="Dickerman A.W."/>
            <person name="Dubchak I.L."/>
            <person name="Garbelotto M."/>
            <person name="Gijzen M."/>
            <person name="Gordon S.G."/>
            <person name="Govers F."/>
            <person name="Grunwald N.J."/>
            <person name="Huang W."/>
            <person name="Ivors K.L."/>
            <person name="Jones R.W."/>
            <person name="Kamoun S."/>
            <person name="Krampis K."/>
            <person name="Lamour K.H."/>
            <person name="Lee M.K."/>
            <person name="McDonald W.H."/>
            <person name="Medina M."/>
            <person name="Meijer H.J."/>
            <person name="Nordberg E.K."/>
            <person name="Maclean D.J."/>
            <person name="Ospina-Giraldo M.D."/>
            <person name="Morris P.F."/>
            <person name="Phuntumart V."/>
            <person name="Putnam N.H."/>
            <person name="Rash S."/>
            <person name="Rose J.K."/>
            <person name="Sakihama Y."/>
            <person name="Salamov A.A."/>
            <person name="Savidor A."/>
            <person name="Scheuring C.F."/>
            <person name="Smith B.M."/>
            <person name="Sobral B.W."/>
            <person name="Terry A."/>
            <person name="Torto-Alalibo T.A."/>
            <person name="Win J."/>
            <person name="Xu Z."/>
            <person name="Zhang H."/>
            <person name="Grigoriev I.V."/>
            <person name="Rokhsar D.S."/>
            <person name="Boore J.L."/>
        </authorList>
    </citation>
    <scope>NUCLEOTIDE SEQUENCE [LARGE SCALE GENOMIC DNA]</scope>
    <source>
        <strain evidence="2 3">P6497</strain>
    </source>
</reference>
<proteinExistence type="predicted"/>
<dbReference type="InterPro" id="IPR052727">
    <property type="entry name" value="Rab4/Rab5_effector"/>
</dbReference>
<evidence type="ECO:0000256" key="1">
    <source>
        <dbReference type="SAM" id="MobiDB-lite"/>
    </source>
</evidence>
<gene>
    <name evidence="2" type="ORF">PHYSODRAFT_252960</name>
</gene>
<dbReference type="KEGG" id="psoj:PHYSODRAFT_252960"/>
<dbReference type="PANTHER" id="PTHR13510:SF44">
    <property type="entry name" value="RABENOSYN-5"/>
    <property type="match status" value="1"/>
</dbReference>
<evidence type="ECO:0000313" key="2">
    <source>
        <dbReference type="EMBL" id="EGZ14436.1"/>
    </source>
</evidence>
<feature type="compositionally biased region" description="Low complexity" evidence="1">
    <location>
        <begin position="332"/>
        <end position="348"/>
    </location>
</feature>
<evidence type="ECO:0008006" key="4">
    <source>
        <dbReference type="Google" id="ProtNLM"/>
    </source>
</evidence>
<sequence length="348" mass="38417">MVKGRFIVNPFAELSLTEHDHVQLQDLANSVIMAHLDKWSIYKSEKMQVEERQNIRMYTERSSSTSSGELITGNGLPIILAVGTLQGQLDDLMHGVMSPTLESMRIKASYVDDFDGAAVLDTLVEPSLDDPFQTLVLKWMEVDIPLVKNRDYVPPPANAWVRGNISALAFWQQTGPNTIDMWGTAVMDLGGDMIRMVAVPAMVGAFMSSVKYGFCGQIRKLAWVLEQRYEESRQRGTPNKTSDCVTCFSPISGRKLGDFGKSNNTCKLCFGFVCRACQLVRKMSFVDPDLQLSQRKVTFCSACVGQVMSLSSTDAARAMMLSKKGHSKVHNSLSSSASTTSSMSSMSM</sequence>
<dbReference type="EMBL" id="JH159155">
    <property type="protein sequence ID" value="EGZ14436.1"/>
    <property type="molecule type" value="Genomic_DNA"/>
</dbReference>
<organism evidence="2 3">
    <name type="scientific">Phytophthora sojae (strain P6497)</name>
    <name type="common">Soybean stem and root rot agent</name>
    <name type="synonym">Phytophthora megasperma f. sp. glycines</name>
    <dbReference type="NCBI Taxonomy" id="1094619"/>
    <lineage>
        <taxon>Eukaryota</taxon>
        <taxon>Sar</taxon>
        <taxon>Stramenopiles</taxon>
        <taxon>Oomycota</taxon>
        <taxon>Peronosporomycetes</taxon>
        <taxon>Peronosporales</taxon>
        <taxon>Peronosporaceae</taxon>
        <taxon>Phytophthora</taxon>
    </lineage>
</organism>
<dbReference type="Proteomes" id="UP000002640">
    <property type="component" value="Unassembled WGS sequence"/>
</dbReference>
<accession>G4ZQ47</accession>
<keyword evidence="3" id="KW-1185">Reference proteome</keyword>
<dbReference type="InParanoid" id="G4ZQ47"/>
<dbReference type="PANTHER" id="PTHR13510">
    <property type="entry name" value="FYVE-FINGER-CONTAINING RAB5 EFFECTOR PROTEIN RABENOSYN-5-RELATED"/>
    <property type="match status" value="1"/>
</dbReference>
<dbReference type="STRING" id="1094619.G4ZQ47"/>
<evidence type="ECO:0000313" key="3">
    <source>
        <dbReference type="Proteomes" id="UP000002640"/>
    </source>
</evidence>
<dbReference type="RefSeq" id="XP_009528185.1">
    <property type="nucleotide sequence ID" value="XM_009529890.1"/>
</dbReference>
<feature type="region of interest" description="Disordered" evidence="1">
    <location>
        <begin position="326"/>
        <end position="348"/>
    </location>
</feature>
<dbReference type="GeneID" id="20638327"/>
<protein>
    <recommendedName>
        <fullName evidence="4">FYVE-type domain-containing protein</fullName>
    </recommendedName>
</protein>
<dbReference type="AlphaFoldDB" id="G4ZQ47"/>